<organism evidence="1 2">
    <name type="scientific">Halosaccharopolyspora lacisalsi</name>
    <dbReference type="NCBI Taxonomy" id="1000566"/>
    <lineage>
        <taxon>Bacteria</taxon>
        <taxon>Bacillati</taxon>
        <taxon>Actinomycetota</taxon>
        <taxon>Actinomycetes</taxon>
        <taxon>Pseudonocardiales</taxon>
        <taxon>Pseudonocardiaceae</taxon>
        <taxon>Halosaccharopolyspora</taxon>
    </lineage>
</organism>
<evidence type="ECO:0000313" key="1">
    <source>
        <dbReference type="EMBL" id="MBA8823776.1"/>
    </source>
</evidence>
<name>A0A839DU20_9PSEU</name>
<sequence>MADIVSGQGFRVDVDALMDAGMGVSDVIDGVAKEKIERADGPPEAYGHDGLAAELAEFCEQGQQAAQYLTEDGMLLARVLLDSAGEYVSADEAGDAILRDVAVEEASQWDG</sequence>
<evidence type="ECO:0000313" key="2">
    <source>
        <dbReference type="Proteomes" id="UP000569329"/>
    </source>
</evidence>
<dbReference type="RefSeq" id="WP_182543027.1">
    <property type="nucleotide sequence ID" value="NZ_JACGWZ010000001.1"/>
</dbReference>
<reference evidence="1 2" key="1">
    <citation type="submission" date="2020-07" db="EMBL/GenBank/DDBJ databases">
        <title>Sequencing the genomes of 1000 actinobacteria strains.</title>
        <authorList>
            <person name="Klenk H.-P."/>
        </authorList>
    </citation>
    <scope>NUCLEOTIDE SEQUENCE [LARGE SCALE GENOMIC DNA]</scope>
    <source>
        <strain evidence="1 2">DSM 45975</strain>
    </source>
</reference>
<protein>
    <submittedName>
        <fullName evidence="1">Uncharacterized protein</fullName>
    </submittedName>
</protein>
<keyword evidence="2" id="KW-1185">Reference proteome</keyword>
<gene>
    <name evidence="1" type="ORF">FHX42_001105</name>
</gene>
<proteinExistence type="predicted"/>
<dbReference type="Proteomes" id="UP000569329">
    <property type="component" value="Unassembled WGS sequence"/>
</dbReference>
<comment type="caution">
    <text evidence="1">The sequence shown here is derived from an EMBL/GenBank/DDBJ whole genome shotgun (WGS) entry which is preliminary data.</text>
</comment>
<accession>A0A839DU20</accession>
<dbReference type="AlphaFoldDB" id="A0A839DU20"/>
<dbReference type="EMBL" id="JACGWZ010000001">
    <property type="protein sequence ID" value="MBA8823776.1"/>
    <property type="molecule type" value="Genomic_DNA"/>
</dbReference>